<feature type="transmembrane region" description="Helical" evidence="1">
    <location>
        <begin position="41"/>
        <end position="59"/>
    </location>
</feature>
<evidence type="ECO:0000313" key="2">
    <source>
        <dbReference type="EMBL" id="UZP74966.1"/>
    </source>
</evidence>
<dbReference type="Proteomes" id="UP001317963">
    <property type="component" value="Chromosome"/>
</dbReference>
<reference evidence="2 3" key="1">
    <citation type="submission" date="2019-02" db="EMBL/GenBank/DDBJ databases">
        <title>Halieaceae_genomes.</title>
        <authorList>
            <person name="Li S.-H."/>
        </authorList>
    </citation>
    <scope>NUCLEOTIDE SEQUENCE [LARGE SCALE GENOMIC DNA]</scope>
    <source>
        <strain evidence="2 3">JH123</strain>
    </source>
</reference>
<sequence>MLEKLKALNAIQKFALVAAFFTVFTRPMFWRLRVDEVWQETMMWLALIASFLLIAVLFGDKKED</sequence>
<evidence type="ECO:0000256" key="1">
    <source>
        <dbReference type="SAM" id="Phobius"/>
    </source>
</evidence>
<keyword evidence="1" id="KW-0472">Membrane</keyword>
<accession>A0ABY6Q8H2</accession>
<evidence type="ECO:0008006" key="4">
    <source>
        <dbReference type="Google" id="ProtNLM"/>
    </source>
</evidence>
<organism evidence="2 3">
    <name type="scientific">Candidatus Paraluminiphilus aquimaris</name>
    <dbReference type="NCBI Taxonomy" id="2518994"/>
    <lineage>
        <taxon>Bacteria</taxon>
        <taxon>Pseudomonadati</taxon>
        <taxon>Pseudomonadota</taxon>
        <taxon>Gammaproteobacteria</taxon>
        <taxon>Cellvibrionales</taxon>
        <taxon>Halieaceae</taxon>
        <taxon>Candidatus Paraluminiphilus</taxon>
    </lineage>
</organism>
<keyword evidence="1" id="KW-0812">Transmembrane</keyword>
<keyword evidence="3" id="KW-1185">Reference proteome</keyword>
<gene>
    <name evidence="2" type="ORF">E0F26_09560</name>
</gene>
<dbReference type="EMBL" id="CP036501">
    <property type="protein sequence ID" value="UZP74966.1"/>
    <property type="molecule type" value="Genomic_DNA"/>
</dbReference>
<feature type="transmembrane region" description="Helical" evidence="1">
    <location>
        <begin position="7"/>
        <end position="29"/>
    </location>
</feature>
<proteinExistence type="predicted"/>
<name>A0ABY6Q8H2_9GAMM</name>
<dbReference type="RefSeq" id="WP_279241433.1">
    <property type="nucleotide sequence ID" value="NZ_CP036501.1"/>
</dbReference>
<keyword evidence="1" id="KW-1133">Transmembrane helix</keyword>
<protein>
    <recommendedName>
        <fullName evidence="4">Bacteriocin immunity protein</fullName>
    </recommendedName>
</protein>
<evidence type="ECO:0000313" key="3">
    <source>
        <dbReference type="Proteomes" id="UP001317963"/>
    </source>
</evidence>